<accession>A0A8S1TE97</accession>
<dbReference type="Pfam" id="PF00069">
    <property type="entry name" value="Pkinase"/>
    <property type="match status" value="1"/>
</dbReference>
<dbReference type="SMART" id="SM00220">
    <property type="entry name" value="S_TKc"/>
    <property type="match status" value="1"/>
</dbReference>
<dbReference type="GO" id="GO:0004674">
    <property type="term" value="F:protein serine/threonine kinase activity"/>
    <property type="evidence" value="ECO:0007669"/>
    <property type="project" value="UniProtKB-EC"/>
</dbReference>
<evidence type="ECO:0000256" key="1">
    <source>
        <dbReference type="ARBA" id="ARBA00012513"/>
    </source>
</evidence>
<proteinExistence type="predicted"/>
<dbReference type="EMBL" id="CAJJDP010000023">
    <property type="protein sequence ID" value="CAD8149884.1"/>
    <property type="molecule type" value="Genomic_DNA"/>
</dbReference>
<dbReference type="PANTHER" id="PTHR11909">
    <property type="entry name" value="CASEIN KINASE-RELATED"/>
    <property type="match status" value="1"/>
</dbReference>
<dbReference type="PROSITE" id="PS50011">
    <property type="entry name" value="PROTEIN_KINASE_DOM"/>
    <property type="match status" value="1"/>
</dbReference>
<evidence type="ECO:0000259" key="3">
    <source>
        <dbReference type="PROSITE" id="PS50011"/>
    </source>
</evidence>
<dbReference type="Proteomes" id="UP000683925">
    <property type="component" value="Unassembled WGS sequence"/>
</dbReference>
<dbReference type="InterPro" id="IPR000719">
    <property type="entry name" value="Prot_kinase_dom"/>
</dbReference>
<reference evidence="4" key="1">
    <citation type="submission" date="2021-01" db="EMBL/GenBank/DDBJ databases">
        <authorList>
            <consortium name="Genoscope - CEA"/>
            <person name="William W."/>
        </authorList>
    </citation>
    <scope>NUCLEOTIDE SEQUENCE</scope>
</reference>
<keyword evidence="5" id="KW-1185">Reference proteome</keyword>
<sequence>MQIQFSEYTVLSKIGCGSQHQVYSAKEKSNSESFAIKIEKNPHLGQLEREIEILQKLKGIEGIPKIKQIGVTKENKCFLVLPLLHSNLLELVKGRQVTLSIIMRIGLRVIEILEQVHKKNILHLDIKPENIMISQAFEKESDIEKDGFIQLIDFGLSQLYEENSEALQDVFIGSLNFASRSSHDGSPLGYKDDLESLLYVLFYLKDLTLPWSHQQYYTFSNLDFELIKQSKQSFFKTLILQCKPSNHFSVFMSYIHQLHYNQIPNYSYIREVFKHMIQASNTQIIQLKLDQQWSLCTPTQSYQEDSDIQKLSNYDNFDEILLDHKNDGSEKTIILVSNLVGKYNTKQIKSIKDIKY</sequence>
<protein>
    <recommendedName>
        <fullName evidence="2">Casein kinase I</fullName>
        <ecNumber evidence="1">2.7.11.1</ecNumber>
    </recommendedName>
</protein>
<evidence type="ECO:0000313" key="4">
    <source>
        <dbReference type="EMBL" id="CAD8149884.1"/>
    </source>
</evidence>
<dbReference type="PROSITE" id="PS00108">
    <property type="entry name" value="PROTEIN_KINASE_ST"/>
    <property type="match status" value="1"/>
</dbReference>
<dbReference type="InterPro" id="IPR050235">
    <property type="entry name" value="CK1_Ser-Thr_kinase"/>
</dbReference>
<feature type="domain" description="Protein kinase" evidence="3">
    <location>
        <begin position="8"/>
        <end position="278"/>
    </location>
</feature>
<dbReference type="AlphaFoldDB" id="A0A8S1TE97"/>
<dbReference type="InterPro" id="IPR008271">
    <property type="entry name" value="Ser/Thr_kinase_AS"/>
</dbReference>
<evidence type="ECO:0000256" key="2">
    <source>
        <dbReference type="ARBA" id="ARBA00023860"/>
    </source>
</evidence>
<dbReference type="OMA" id="CTPTQSY"/>
<evidence type="ECO:0000313" key="5">
    <source>
        <dbReference type="Proteomes" id="UP000683925"/>
    </source>
</evidence>
<dbReference type="GO" id="GO:0005524">
    <property type="term" value="F:ATP binding"/>
    <property type="evidence" value="ECO:0007669"/>
    <property type="project" value="InterPro"/>
</dbReference>
<organism evidence="4 5">
    <name type="scientific">Paramecium octaurelia</name>
    <dbReference type="NCBI Taxonomy" id="43137"/>
    <lineage>
        <taxon>Eukaryota</taxon>
        <taxon>Sar</taxon>
        <taxon>Alveolata</taxon>
        <taxon>Ciliophora</taxon>
        <taxon>Intramacronucleata</taxon>
        <taxon>Oligohymenophorea</taxon>
        <taxon>Peniculida</taxon>
        <taxon>Parameciidae</taxon>
        <taxon>Paramecium</taxon>
    </lineage>
</organism>
<gene>
    <name evidence="4" type="ORF">POCTA_138.1.T0230042</name>
</gene>
<comment type="caution">
    <text evidence="4">The sequence shown here is derived from an EMBL/GenBank/DDBJ whole genome shotgun (WGS) entry which is preliminary data.</text>
</comment>
<dbReference type="EC" id="2.7.11.1" evidence="1"/>
<name>A0A8S1TE97_PAROT</name>
<dbReference type="OrthoDB" id="296580at2759"/>